<dbReference type="InterPro" id="IPR035965">
    <property type="entry name" value="PAS-like_dom_sf"/>
</dbReference>
<protein>
    <recommendedName>
        <fullName evidence="3">PAC domain-containing protein</fullName>
    </recommendedName>
</protein>
<dbReference type="RefSeq" id="WP_076311961.1">
    <property type="nucleotide sequence ID" value="NZ_JBHUMJ010000002.1"/>
</dbReference>
<evidence type="ECO:0000313" key="2">
    <source>
        <dbReference type="Proteomes" id="UP001597540"/>
    </source>
</evidence>
<reference evidence="2" key="1">
    <citation type="journal article" date="2019" name="Int. J. Syst. Evol. Microbiol.">
        <title>The Global Catalogue of Microorganisms (GCM) 10K type strain sequencing project: providing services to taxonomists for standard genome sequencing and annotation.</title>
        <authorList>
            <consortium name="The Broad Institute Genomics Platform"/>
            <consortium name="The Broad Institute Genome Sequencing Center for Infectious Disease"/>
            <person name="Wu L."/>
            <person name="Ma J."/>
        </authorList>
    </citation>
    <scope>NUCLEOTIDE SEQUENCE [LARGE SCALE GENOMIC DNA]</scope>
    <source>
        <strain evidence="2">KCTC 33849</strain>
    </source>
</reference>
<gene>
    <name evidence="1" type="ORF">ACFSVM_03235</name>
</gene>
<dbReference type="Gene3D" id="3.30.450.20">
    <property type="entry name" value="PAS domain"/>
    <property type="match status" value="1"/>
</dbReference>
<dbReference type="EMBL" id="JBHUMJ010000002">
    <property type="protein sequence ID" value="MFD2699469.1"/>
    <property type="molecule type" value="Genomic_DNA"/>
</dbReference>
<dbReference type="SUPFAM" id="SSF55785">
    <property type="entry name" value="PYP-like sensor domain (PAS domain)"/>
    <property type="match status" value="1"/>
</dbReference>
<dbReference type="Proteomes" id="UP001597540">
    <property type="component" value="Unassembled WGS sequence"/>
</dbReference>
<name>A0ABW5SJI2_9BACL</name>
<evidence type="ECO:0008006" key="3">
    <source>
        <dbReference type="Google" id="ProtNLM"/>
    </source>
</evidence>
<keyword evidence="2" id="KW-1185">Reference proteome</keyword>
<sequence>MSEAEPFFIKTSSEDFKSTIVIIDAYGTICSYNHPLPEKMSRYECITSTNWLGSNYFNLMASFPGACPHSMNNIINQLKEVLNNNMAGYVCEVRILRDNSYIWLRLEASLYETSLQSDFKGLVVTHVDITHLKHLEHHLKDASSQIRTLRGMLPICAVCKRIRDEEDEWNTVESFVEKHTHAEFTHDICPECIRKLYPQYARILDHPLS</sequence>
<comment type="caution">
    <text evidence="1">The sequence shown here is derived from an EMBL/GenBank/DDBJ whole genome shotgun (WGS) entry which is preliminary data.</text>
</comment>
<evidence type="ECO:0000313" key="1">
    <source>
        <dbReference type="EMBL" id="MFD2699469.1"/>
    </source>
</evidence>
<organism evidence="1 2">
    <name type="scientific">Paenibacillus shunpengii</name>
    <dbReference type="NCBI Taxonomy" id="2054424"/>
    <lineage>
        <taxon>Bacteria</taxon>
        <taxon>Bacillati</taxon>
        <taxon>Bacillota</taxon>
        <taxon>Bacilli</taxon>
        <taxon>Bacillales</taxon>
        <taxon>Paenibacillaceae</taxon>
        <taxon>Paenibacillus</taxon>
    </lineage>
</organism>
<proteinExistence type="predicted"/>
<accession>A0ABW5SJI2</accession>